<organism evidence="9 10">
    <name type="scientific">Hyphobacterium lacteum</name>
    <dbReference type="NCBI Taxonomy" id="3116575"/>
    <lineage>
        <taxon>Bacteria</taxon>
        <taxon>Pseudomonadati</taxon>
        <taxon>Pseudomonadota</taxon>
        <taxon>Alphaproteobacteria</taxon>
        <taxon>Maricaulales</taxon>
        <taxon>Maricaulaceae</taxon>
        <taxon>Hyphobacterium</taxon>
    </lineage>
</organism>
<keyword evidence="6 8" id="KW-0067">ATP-binding</keyword>
<feature type="binding site" evidence="8">
    <location>
        <position position="263"/>
    </location>
    <ligand>
        <name>ATP</name>
        <dbReference type="ChEBI" id="CHEBI:30616"/>
    </ligand>
</feature>
<feature type="binding site" evidence="8">
    <location>
        <position position="88"/>
    </location>
    <ligand>
        <name>ATP</name>
        <dbReference type="ChEBI" id="CHEBI:30616"/>
    </ligand>
</feature>
<feature type="binding site" evidence="8">
    <location>
        <position position="109"/>
    </location>
    <ligand>
        <name>ATP</name>
        <dbReference type="ChEBI" id="CHEBI:30616"/>
    </ligand>
</feature>
<comment type="catalytic activity">
    <reaction evidence="8">
        <text>L-tyrosyl-[protein] + ATP = O-(5'-adenylyl)-L-tyrosyl-[protein] + diphosphate</text>
        <dbReference type="Rhea" id="RHEA:54288"/>
        <dbReference type="Rhea" id="RHEA-COMP:10136"/>
        <dbReference type="Rhea" id="RHEA-COMP:13846"/>
        <dbReference type="ChEBI" id="CHEBI:30616"/>
        <dbReference type="ChEBI" id="CHEBI:33019"/>
        <dbReference type="ChEBI" id="CHEBI:46858"/>
        <dbReference type="ChEBI" id="CHEBI:83624"/>
        <dbReference type="EC" id="2.7.7.108"/>
    </reaction>
</comment>
<dbReference type="InterPro" id="IPR003846">
    <property type="entry name" value="SelO"/>
</dbReference>
<dbReference type="EC" id="2.7.7.108" evidence="8"/>
<dbReference type="Pfam" id="PF02696">
    <property type="entry name" value="SelO"/>
    <property type="match status" value="1"/>
</dbReference>
<comment type="catalytic activity">
    <reaction evidence="8">
        <text>L-threonyl-[protein] + ATP = 3-O-(5'-adenylyl)-L-threonyl-[protein] + diphosphate</text>
        <dbReference type="Rhea" id="RHEA:54292"/>
        <dbReference type="Rhea" id="RHEA-COMP:11060"/>
        <dbReference type="Rhea" id="RHEA-COMP:13847"/>
        <dbReference type="ChEBI" id="CHEBI:30013"/>
        <dbReference type="ChEBI" id="CHEBI:30616"/>
        <dbReference type="ChEBI" id="CHEBI:33019"/>
        <dbReference type="ChEBI" id="CHEBI:138113"/>
        <dbReference type="EC" id="2.7.7.108"/>
    </reaction>
</comment>
<dbReference type="PANTHER" id="PTHR32057">
    <property type="entry name" value="PROTEIN ADENYLYLTRANSFERASE SELO, MITOCHONDRIAL"/>
    <property type="match status" value="1"/>
</dbReference>
<gene>
    <name evidence="8" type="primary">ydiU</name>
    <name evidence="8" type="synonym">selO</name>
    <name evidence="9" type="ORF">V0U79_06600</name>
</gene>
<comment type="cofactor">
    <cofactor evidence="8">
        <name>Mg(2+)</name>
        <dbReference type="ChEBI" id="CHEBI:18420"/>
    </cofactor>
    <cofactor evidence="8">
        <name>Mn(2+)</name>
        <dbReference type="ChEBI" id="CHEBI:29035"/>
    </cofactor>
</comment>
<comment type="catalytic activity">
    <reaction evidence="8">
        <text>L-tyrosyl-[protein] + UTP = O-(5'-uridylyl)-L-tyrosyl-[protein] + diphosphate</text>
        <dbReference type="Rhea" id="RHEA:83887"/>
        <dbReference type="Rhea" id="RHEA-COMP:10136"/>
        <dbReference type="Rhea" id="RHEA-COMP:20238"/>
        <dbReference type="ChEBI" id="CHEBI:33019"/>
        <dbReference type="ChEBI" id="CHEBI:46398"/>
        <dbReference type="ChEBI" id="CHEBI:46858"/>
        <dbReference type="ChEBI" id="CHEBI:90602"/>
    </reaction>
</comment>
<feature type="binding site" evidence="8">
    <location>
        <position position="121"/>
    </location>
    <ligand>
        <name>ATP</name>
        <dbReference type="ChEBI" id="CHEBI:30616"/>
    </ligand>
</feature>
<keyword evidence="3 8" id="KW-0548">Nucleotidyltransferase</keyword>
<comment type="similarity">
    <text evidence="1 8">Belongs to the SELO family.</text>
</comment>
<evidence type="ECO:0000256" key="4">
    <source>
        <dbReference type="ARBA" id="ARBA00022723"/>
    </source>
</evidence>
<evidence type="ECO:0000256" key="6">
    <source>
        <dbReference type="ARBA" id="ARBA00022840"/>
    </source>
</evidence>
<keyword evidence="7 8" id="KW-0460">Magnesium</keyword>
<feature type="binding site" evidence="8">
    <location>
        <position position="254"/>
    </location>
    <ligand>
        <name>Mg(2+)</name>
        <dbReference type="ChEBI" id="CHEBI:18420"/>
    </ligand>
</feature>
<evidence type="ECO:0000313" key="10">
    <source>
        <dbReference type="Proteomes" id="UP001354971"/>
    </source>
</evidence>
<dbReference type="Proteomes" id="UP001354971">
    <property type="component" value="Unassembled WGS sequence"/>
</dbReference>
<feature type="binding site" evidence="8">
    <location>
        <position position="182"/>
    </location>
    <ligand>
        <name>ATP</name>
        <dbReference type="ChEBI" id="CHEBI:30616"/>
    </ligand>
</feature>
<comment type="function">
    <text evidence="8">Nucleotidyltransferase involved in the post-translational modification of proteins. It can catalyze the addition of adenosine monophosphate (AMP) or uridine monophosphate (UMP) to a protein, resulting in modifications known as AMPylation and UMPylation.</text>
</comment>
<comment type="catalytic activity">
    <reaction evidence="8">
        <text>L-seryl-[protein] + UTP = O-(5'-uridylyl)-L-seryl-[protein] + diphosphate</text>
        <dbReference type="Rhea" id="RHEA:64604"/>
        <dbReference type="Rhea" id="RHEA-COMP:9863"/>
        <dbReference type="Rhea" id="RHEA-COMP:16635"/>
        <dbReference type="ChEBI" id="CHEBI:29999"/>
        <dbReference type="ChEBI" id="CHEBI:33019"/>
        <dbReference type="ChEBI" id="CHEBI:46398"/>
        <dbReference type="ChEBI" id="CHEBI:156051"/>
    </reaction>
</comment>
<reference evidence="9 10" key="1">
    <citation type="submission" date="2024-01" db="EMBL/GenBank/DDBJ databases">
        <title>Hyphobacterium bacterium isolated from marine sediment.</title>
        <authorList>
            <person name="Zhao S."/>
        </authorList>
    </citation>
    <scope>NUCLEOTIDE SEQUENCE [LARGE SCALE GENOMIC DNA]</scope>
    <source>
        <strain evidence="10">HN65</strain>
    </source>
</reference>
<sequence length="474" mass="52968">MSFSPVSAFAELGSDFADPVDPADFPDLKLRWWNGRWAKEIGLGDLTGTQKEDHFARFGPFEGYPHPPMAMRYHGHQFRNYNPQIGDGRGFLFAQMRDPNGRLLDFGTKGSGQTPWSRTGDGRLTLKGAVREILAAEMLEALGVYTSKAFCVFETGDQLHRHDEPSPARGAVLTRLQHSHVRFGTFQRHAYEQAPDRIEALIGHAIAAYYPELSGLSGPARTTAFLEAVTGATARLAAQWMAAGFVHGVLNTDNLNVTGESFDYGPWRFLPTYKPGFTAAYFDETGLYAYARQPEAVFWALQQLALALLPVGDRDQLVDVLNTFPDAYEREMTIAWCRRLGVAQQDNSGDMVRAFIAFMAASQLPFEAAIFDHFCGEKGRISQSDRDYSGPEYEAFANLFAEHKPERPERLAHSCFMQTDPVHMTIETMEAAWAPVHERDDWSALHNLLSAVEQARAGYDLGNNRIGFLPEETL</sequence>
<name>A0ABU7LQ41_9PROT</name>
<evidence type="ECO:0000256" key="7">
    <source>
        <dbReference type="ARBA" id="ARBA00022842"/>
    </source>
</evidence>
<comment type="catalytic activity">
    <reaction evidence="8">
        <text>L-seryl-[protein] + ATP = 3-O-(5'-adenylyl)-L-seryl-[protein] + diphosphate</text>
        <dbReference type="Rhea" id="RHEA:58120"/>
        <dbReference type="Rhea" id="RHEA-COMP:9863"/>
        <dbReference type="Rhea" id="RHEA-COMP:15073"/>
        <dbReference type="ChEBI" id="CHEBI:29999"/>
        <dbReference type="ChEBI" id="CHEBI:30616"/>
        <dbReference type="ChEBI" id="CHEBI:33019"/>
        <dbReference type="ChEBI" id="CHEBI:142516"/>
        <dbReference type="EC" id="2.7.7.108"/>
    </reaction>
</comment>
<dbReference type="RefSeq" id="WP_330198689.1">
    <property type="nucleotide sequence ID" value="NZ_JAZDRP010000003.1"/>
</dbReference>
<evidence type="ECO:0000256" key="3">
    <source>
        <dbReference type="ARBA" id="ARBA00022695"/>
    </source>
</evidence>
<proteinExistence type="inferred from homology"/>
<evidence type="ECO:0000313" key="9">
    <source>
        <dbReference type="EMBL" id="MEE2526030.1"/>
    </source>
</evidence>
<keyword evidence="5 8" id="KW-0547">Nucleotide-binding</keyword>
<evidence type="ECO:0000256" key="1">
    <source>
        <dbReference type="ARBA" id="ARBA00009747"/>
    </source>
</evidence>
<dbReference type="NCBIfam" id="NF000658">
    <property type="entry name" value="PRK00029.1"/>
    <property type="match status" value="1"/>
</dbReference>
<comment type="caution">
    <text evidence="9">The sequence shown here is derived from an EMBL/GenBank/DDBJ whole genome shotgun (WGS) entry which is preliminary data.</text>
</comment>
<feature type="binding site" evidence="8">
    <location>
        <position position="86"/>
    </location>
    <ligand>
        <name>ATP</name>
        <dbReference type="ChEBI" id="CHEBI:30616"/>
    </ligand>
</feature>
<accession>A0ABU7LQ41</accession>
<keyword evidence="10" id="KW-1185">Reference proteome</keyword>
<keyword evidence="8" id="KW-0464">Manganese</keyword>
<keyword evidence="2 8" id="KW-0808">Transferase</keyword>
<dbReference type="PANTHER" id="PTHR32057:SF14">
    <property type="entry name" value="PROTEIN ADENYLYLTRANSFERASE SELO, MITOCHONDRIAL"/>
    <property type="match status" value="1"/>
</dbReference>
<feature type="active site" description="Proton acceptor" evidence="8">
    <location>
        <position position="253"/>
    </location>
</feature>
<dbReference type="EC" id="2.7.7.-" evidence="8"/>
<feature type="binding site" evidence="8">
    <location>
        <position position="175"/>
    </location>
    <ligand>
        <name>ATP</name>
        <dbReference type="ChEBI" id="CHEBI:30616"/>
    </ligand>
</feature>
<keyword evidence="4 8" id="KW-0479">Metal-binding</keyword>
<dbReference type="EMBL" id="JAZDRP010000003">
    <property type="protein sequence ID" value="MEE2526030.1"/>
    <property type="molecule type" value="Genomic_DNA"/>
</dbReference>
<dbReference type="HAMAP" id="MF_00692">
    <property type="entry name" value="SelO"/>
    <property type="match status" value="1"/>
</dbReference>
<evidence type="ECO:0000256" key="5">
    <source>
        <dbReference type="ARBA" id="ARBA00022741"/>
    </source>
</evidence>
<protein>
    <recommendedName>
        <fullName evidence="8">Protein nucleotidyltransferase YdiU</fullName>
        <ecNumber evidence="8">2.7.7.-</ecNumber>
    </recommendedName>
    <alternativeName>
        <fullName evidence="8">Protein adenylyltransferase YdiU</fullName>
        <ecNumber evidence="8">2.7.7.108</ecNumber>
    </alternativeName>
    <alternativeName>
        <fullName evidence="8">Protein uridylyltransferase YdiU</fullName>
        <ecNumber evidence="8">2.7.7.-</ecNumber>
    </alternativeName>
</protein>
<feature type="binding site" evidence="8">
    <location>
        <position position="89"/>
    </location>
    <ligand>
        <name>ATP</name>
        <dbReference type="ChEBI" id="CHEBI:30616"/>
    </ligand>
</feature>
<evidence type="ECO:0000256" key="8">
    <source>
        <dbReference type="HAMAP-Rule" id="MF_00692"/>
    </source>
</evidence>
<comment type="catalytic activity">
    <reaction evidence="8">
        <text>L-histidyl-[protein] + UTP = N(tele)-(5'-uridylyl)-L-histidyl-[protein] + diphosphate</text>
        <dbReference type="Rhea" id="RHEA:83891"/>
        <dbReference type="Rhea" id="RHEA-COMP:9745"/>
        <dbReference type="Rhea" id="RHEA-COMP:20239"/>
        <dbReference type="ChEBI" id="CHEBI:29979"/>
        <dbReference type="ChEBI" id="CHEBI:33019"/>
        <dbReference type="ChEBI" id="CHEBI:46398"/>
        <dbReference type="ChEBI" id="CHEBI:233474"/>
    </reaction>
</comment>
<feature type="binding site" evidence="8">
    <location>
        <position position="263"/>
    </location>
    <ligand>
        <name>Mg(2+)</name>
        <dbReference type="ChEBI" id="CHEBI:18420"/>
    </ligand>
</feature>
<evidence type="ECO:0000256" key="2">
    <source>
        <dbReference type="ARBA" id="ARBA00022679"/>
    </source>
</evidence>
<feature type="binding site" evidence="8">
    <location>
        <position position="122"/>
    </location>
    <ligand>
        <name>ATP</name>
        <dbReference type="ChEBI" id="CHEBI:30616"/>
    </ligand>
</feature>